<dbReference type="InterPro" id="IPR003661">
    <property type="entry name" value="HisK_dim/P_dom"/>
</dbReference>
<feature type="domain" description="Histidine kinase" evidence="7">
    <location>
        <begin position="504"/>
        <end position="700"/>
    </location>
</feature>
<feature type="domain" description="PAC" evidence="9">
    <location>
        <begin position="315"/>
        <end position="366"/>
    </location>
</feature>
<evidence type="ECO:0000256" key="6">
    <source>
        <dbReference type="SAM" id="Coils"/>
    </source>
</evidence>
<dbReference type="OrthoDB" id="230688at2157"/>
<dbReference type="InterPro" id="IPR000014">
    <property type="entry name" value="PAS"/>
</dbReference>
<accession>L9X604</accession>
<name>L9X604_9EURY</name>
<dbReference type="SMART" id="SM00091">
    <property type="entry name" value="PAS"/>
    <property type="match status" value="3"/>
</dbReference>
<comment type="caution">
    <text evidence="10">The sequence shown here is derived from an EMBL/GenBank/DDBJ whole genome shotgun (WGS) entry which is preliminary data.</text>
</comment>
<keyword evidence="5 10" id="KW-0418">Kinase</keyword>
<dbReference type="CDD" id="cd00082">
    <property type="entry name" value="HisKA"/>
    <property type="match status" value="1"/>
</dbReference>
<dbReference type="eggNOG" id="arCOG02333">
    <property type="taxonomic scope" value="Archaea"/>
</dbReference>
<dbReference type="InterPro" id="IPR052162">
    <property type="entry name" value="Sensor_kinase/Photoreceptor"/>
</dbReference>
<dbReference type="STRING" id="1227497.C491_13642"/>
<dbReference type="Pfam" id="PF00512">
    <property type="entry name" value="HisKA"/>
    <property type="match status" value="1"/>
</dbReference>
<dbReference type="PATRIC" id="fig|1227497.3.peg.2792"/>
<evidence type="ECO:0000259" key="9">
    <source>
        <dbReference type="PROSITE" id="PS50113"/>
    </source>
</evidence>
<dbReference type="InterPro" id="IPR035965">
    <property type="entry name" value="PAS-like_dom_sf"/>
</dbReference>
<evidence type="ECO:0000313" key="11">
    <source>
        <dbReference type="Proteomes" id="UP000011688"/>
    </source>
</evidence>
<dbReference type="InterPro" id="IPR004358">
    <property type="entry name" value="Sig_transdc_His_kin-like_C"/>
</dbReference>
<dbReference type="RefSeq" id="WP_005557152.1">
    <property type="nucleotide sequence ID" value="NZ_AOIB01000028.1"/>
</dbReference>
<protein>
    <recommendedName>
        <fullName evidence="2">histidine kinase</fullName>
        <ecNumber evidence="2">2.7.13.3</ecNumber>
    </recommendedName>
</protein>
<dbReference type="NCBIfam" id="TIGR00229">
    <property type="entry name" value="sensory_box"/>
    <property type="match status" value="4"/>
</dbReference>
<dbReference type="InterPro" id="IPR003594">
    <property type="entry name" value="HATPase_dom"/>
</dbReference>
<dbReference type="InterPro" id="IPR013655">
    <property type="entry name" value="PAS_fold_3"/>
</dbReference>
<dbReference type="EMBL" id="AOIB01000028">
    <property type="protein sequence ID" value="ELY55998.1"/>
    <property type="molecule type" value="Genomic_DNA"/>
</dbReference>
<dbReference type="Gene3D" id="3.30.450.20">
    <property type="entry name" value="PAS domain"/>
    <property type="match status" value="4"/>
</dbReference>
<dbReference type="eggNOG" id="arCOG06796">
    <property type="taxonomic scope" value="Archaea"/>
</dbReference>
<feature type="domain" description="PAS" evidence="8">
    <location>
        <begin position="118"/>
        <end position="192"/>
    </location>
</feature>
<feature type="coiled-coil region" evidence="6">
    <location>
        <begin position="347"/>
        <end position="374"/>
    </location>
</feature>
<dbReference type="Gene3D" id="3.30.565.10">
    <property type="entry name" value="Histidine kinase-like ATPase, C-terminal domain"/>
    <property type="match status" value="1"/>
</dbReference>
<feature type="domain" description="PAS" evidence="8">
    <location>
        <begin position="4"/>
        <end position="48"/>
    </location>
</feature>
<evidence type="ECO:0000259" key="7">
    <source>
        <dbReference type="PROSITE" id="PS50109"/>
    </source>
</evidence>
<dbReference type="SMART" id="SM00086">
    <property type="entry name" value="PAC"/>
    <property type="match status" value="3"/>
</dbReference>
<dbReference type="Gene3D" id="1.10.287.130">
    <property type="match status" value="1"/>
</dbReference>
<keyword evidence="11" id="KW-1185">Reference proteome</keyword>
<gene>
    <name evidence="10" type="ORF">C491_13642</name>
</gene>
<organism evidence="10 11">
    <name type="scientific">Natronococcus amylolyticus DSM 10524</name>
    <dbReference type="NCBI Taxonomy" id="1227497"/>
    <lineage>
        <taxon>Archaea</taxon>
        <taxon>Methanobacteriati</taxon>
        <taxon>Methanobacteriota</taxon>
        <taxon>Stenosarchaea group</taxon>
        <taxon>Halobacteria</taxon>
        <taxon>Halobacteriales</taxon>
        <taxon>Natrialbaceae</taxon>
        <taxon>Natronococcus</taxon>
    </lineage>
</organism>
<dbReference type="InterPro" id="IPR000700">
    <property type="entry name" value="PAS-assoc_C"/>
</dbReference>
<dbReference type="CDD" id="cd00130">
    <property type="entry name" value="PAS"/>
    <property type="match status" value="4"/>
</dbReference>
<dbReference type="SUPFAM" id="SSF47384">
    <property type="entry name" value="Homodimeric domain of signal transducing histidine kinase"/>
    <property type="match status" value="1"/>
</dbReference>
<dbReference type="SUPFAM" id="SSF55785">
    <property type="entry name" value="PYP-like sensor domain (PAS domain)"/>
    <property type="match status" value="4"/>
</dbReference>
<dbReference type="EC" id="2.7.13.3" evidence="2"/>
<dbReference type="PANTHER" id="PTHR43304:SF1">
    <property type="entry name" value="PAC DOMAIN-CONTAINING PROTEIN"/>
    <property type="match status" value="1"/>
</dbReference>
<evidence type="ECO:0000256" key="5">
    <source>
        <dbReference type="ARBA" id="ARBA00022777"/>
    </source>
</evidence>
<dbReference type="Pfam" id="PF02518">
    <property type="entry name" value="HATPase_c"/>
    <property type="match status" value="1"/>
</dbReference>
<evidence type="ECO:0000259" key="8">
    <source>
        <dbReference type="PROSITE" id="PS50112"/>
    </source>
</evidence>
<sequence length="702" mass="79542">MTDARSEYERLAGRISDAYFVVDSEWRITYWNERMEAWTGVQAVDVDGDVLWDAVPVLRESSFELHCRAAMETHDSRSVETQLRESSDTWFEANIYADEGGLSVIARETTDRKVREATAQLAETVFENTQDALFFVEVCEDDEFRLERVNPVYEAHTGLSNEELSGQRLRDVFGDEQGSAILENYRECVDRREPLHYEEVLSVPDEQTYWETRIAPVVVDGNIEKIVGSTRNVTERKERERQYHATFNQTYQFTGLVDPDGTLLEANDSALEFGGFEREAVIGSPVWEAEWWQTTTETQETLKAAIETAADGEFVRYDAEVQGADGTVIIDFSLRPITDERGDVVLLVAEGRDITDHKRRAQELEQKREFLKHIQSVAAVGGWEVDFRTESMRWTDEVYRIHEMPSEYQPTVEDGIGFYHPHDRETITDAFERLETAGEGYDMELRIITNGGEQRWVRTMGTPWYGDDGERIGARGAFQDITERKERERTLQRTNERLEEFTTAVSHDLRNPLTVAQAALELGRESGSPEDFDRIEAAHGRMHALIDDLLTLARDGQQVDETRTVALDALIESVWETIPGGAATIDVILDDYRIEADEARLRQLLENLLSNALRHGGDDVTLRVGLLDGREGFYVSDDGPGIPPARRDAIFEQGFSTTSDGTGFGLAIAKGIAEAHDWTVTVTESVDGGARFEVCTERYPPE</sequence>
<evidence type="ECO:0000256" key="1">
    <source>
        <dbReference type="ARBA" id="ARBA00000085"/>
    </source>
</evidence>
<dbReference type="Gene3D" id="2.10.70.100">
    <property type="match status" value="1"/>
</dbReference>
<comment type="catalytic activity">
    <reaction evidence="1">
        <text>ATP + protein L-histidine = ADP + protein N-phospho-L-histidine.</text>
        <dbReference type="EC" id="2.7.13.3"/>
    </reaction>
</comment>
<dbReference type="PROSITE" id="PS50112">
    <property type="entry name" value="PAS"/>
    <property type="match status" value="3"/>
</dbReference>
<evidence type="ECO:0000313" key="10">
    <source>
        <dbReference type="EMBL" id="ELY55998.1"/>
    </source>
</evidence>
<dbReference type="FunFam" id="3.30.450.20:FF:000155">
    <property type="entry name" value="Sensor histidine kinase TodS"/>
    <property type="match status" value="1"/>
</dbReference>
<dbReference type="InterPro" id="IPR013656">
    <property type="entry name" value="PAS_4"/>
</dbReference>
<evidence type="ECO:0000256" key="2">
    <source>
        <dbReference type="ARBA" id="ARBA00012438"/>
    </source>
</evidence>
<dbReference type="CDD" id="cd00075">
    <property type="entry name" value="HATPase"/>
    <property type="match status" value="1"/>
</dbReference>
<dbReference type="PROSITE" id="PS50109">
    <property type="entry name" value="HIS_KIN"/>
    <property type="match status" value="1"/>
</dbReference>
<dbReference type="eggNOG" id="arCOG02352">
    <property type="taxonomic scope" value="Archaea"/>
</dbReference>
<keyword evidence="3" id="KW-0597">Phosphoprotein</keyword>
<dbReference type="PANTHER" id="PTHR43304">
    <property type="entry name" value="PHYTOCHROME-LIKE PROTEIN CPH1"/>
    <property type="match status" value="1"/>
</dbReference>
<feature type="domain" description="PAC" evidence="9">
    <location>
        <begin position="441"/>
        <end position="493"/>
    </location>
</feature>
<evidence type="ECO:0000256" key="3">
    <source>
        <dbReference type="ARBA" id="ARBA00022553"/>
    </source>
</evidence>
<keyword evidence="6" id="KW-0175">Coiled coil</keyword>
<dbReference type="InterPro" id="IPR005467">
    <property type="entry name" value="His_kinase_dom"/>
</dbReference>
<dbReference type="AlphaFoldDB" id="L9X604"/>
<dbReference type="SMART" id="SM00388">
    <property type="entry name" value="HisKA"/>
    <property type="match status" value="1"/>
</dbReference>
<dbReference type="PROSITE" id="PS50113">
    <property type="entry name" value="PAC"/>
    <property type="match status" value="2"/>
</dbReference>
<dbReference type="InterPro" id="IPR036097">
    <property type="entry name" value="HisK_dim/P_sf"/>
</dbReference>
<keyword evidence="4" id="KW-0808">Transferase</keyword>
<dbReference type="Pfam" id="PF08447">
    <property type="entry name" value="PAS_3"/>
    <property type="match status" value="1"/>
</dbReference>
<reference evidence="10 11" key="1">
    <citation type="journal article" date="2014" name="PLoS Genet.">
        <title>Phylogenetically driven sequencing of extremely halophilic archaea reveals strategies for static and dynamic osmo-response.</title>
        <authorList>
            <person name="Becker E.A."/>
            <person name="Seitzer P.M."/>
            <person name="Tritt A."/>
            <person name="Larsen D."/>
            <person name="Krusor M."/>
            <person name="Yao A.I."/>
            <person name="Wu D."/>
            <person name="Madern D."/>
            <person name="Eisen J.A."/>
            <person name="Darling A.E."/>
            <person name="Facciotti M.T."/>
        </authorList>
    </citation>
    <scope>NUCLEOTIDE SEQUENCE [LARGE SCALE GENOMIC DNA]</scope>
    <source>
        <strain evidence="10 11">DSM 10524</strain>
    </source>
</reference>
<dbReference type="PRINTS" id="PR00344">
    <property type="entry name" value="BCTRLSENSOR"/>
</dbReference>
<dbReference type="SUPFAM" id="SSF55874">
    <property type="entry name" value="ATPase domain of HSP90 chaperone/DNA topoisomerase II/histidine kinase"/>
    <property type="match status" value="1"/>
</dbReference>
<dbReference type="Proteomes" id="UP000011688">
    <property type="component" value="Unassembled WGS sequence"/>
</dbReference>
<dbReference type="GO" id="GO:0000155">
    <property type="term" value="F:phosphorelay sensor kinase activity"/>
    <property type="evidence" value="ECO:0007669"/>
    <property type="project" value="InterPro"/>
</dbReference>
<evidence type="ECO:0000256" key="4">
    <source>
        <dbReference type="ARBA" id="ARBA00022679"/>
    </source>
</evidence>
<dbReference type="InterPro" id="IPR036890">
    <property type="entry name" value="HATPase_C_sf"/>
</dbReference>
<proteinExistence type="predicted"/>
<dbReference type="SMART" id="SM00387">
    <property type="entry name" value="HATPase_c"/>
    <property type="match status" value="1"/>
</dbReference>
<dbReference type="Pfam" id="PF08448">
    <property type="entry name" value="PAS_4"/>
    <property type="match status" value="3"/>
</dbReference>
<dbReference type="InterPro" id="IPR001610">
    <property type="entry name" value="PAC"/>
</dbReference>
<feature type="domain" description="PAS" evidence="8">
    <location>
        <begin position="239"/>
        <end position="313"/>
    </location>
</feature>